<dbReference type="AlphaFoldDB" id="A0AAU9V477"/>
<proteinExistence type="predicted"/>
<dbReference type="EMBL" id="CAKOGL010000029">
    <property type="protein sequence ID" value="CAH2106107.1"/>
    <property type="molecule type" value="Genomic_DNA"/>
</dbReference>
<evidence type="ECO:0000256" key="1">
    <source>
        <dbReference type="SAM" id="Coils"/>
    </source>
</evidence>
<feature type="signal peptide" evidence="2">
    <location>
        <begin position="1"/>
        <end position="18"/>
    </location>
</feature>
<keyword evidence="4" id="KW-1185">Reference proteome</keyword>
<organism evidence="3 4">
    <name type="scientific">Euphydryas editha</name>
    <name type="common">Edith's checkerspot</name>
    <dbReference type="NCBI Taxonomy" id="104508"/>
    <lineage>
        <taxon>Eukaryota</taxon>
        <taxon>Metazoa</taxon>
        <taxon>Ecdysozoa</taxon>
        <taxon>Arthropoda</taxon>
        <taxon>Hexapoda</taxon>
        <taxon>Insecta</taxon>
        <taxon>Pterygota</taxon>
        <taxon>Neoptera</taxon>
        <taxon>Endopterygota</taxon>
        <taxon>Lepidoptera</taxon>
        <taxon>Glossata</taxon>
        <taxon>Ditrysia</taxon>
        <taxon>Papilionoidea</taxon>
        <taxon>Nymphalidae</taxon>
        <taxon>Nymphalinae</taxon>
        <taxon>Euphydryas</taxon>
    </lineage>
</organism>
<sequence>MNVSKFTFLLLFIKSIYSQELQTKSIEELELEYEDEKNSMIAITETEDIIYDDFYDEVDNRIKIDNSMDMIFFGPPSSFLRIDPETILHILINTKKNLIPISRALLAWDIITDGKTAAFLQGREFLAFETLLNVVPEEDLYYVNFGDPSVLKYFSKHYVDLKKRKIGILAAAYRRYYGNSWYMSGSEINELGYLLCGFPSNDLERISPVTFRKLTFDVLSKINRCDVKQKKTLYDIATHPDAYGEPYTWSSHEVGRLNTLFTCIPKQYISSIRLEAITAISPNVMKQMKQDKLEYFTKEQVLKMNMKTRRIYILRIQLKNSLDTSQIAKKGFEKIKPNIIIYFMIYLLLITIDV</sequence>
<dbReference type="Proteomes" id="UP001153954">
    <property type="component" value="Unassembled WGS sequence"/>
</dbReference>
<name>A0AAU9V477_EUPED</name>
<reference evidence="3" key="1">
    <citation type="submission" date="2022-03" db="EMBL/GenBank/DDBJ databases">
        <authorList>
            <person name="Tunstrom K."/>
        </authorList>
    </citation>
    <scope>NUCLEOTIDE SEQUENCE</scope>
</reference>
<gene>
    <name evidence="3" type="ORF">EEDITHA_LOCUS20287</name>
</gene>
<feature type="coiled-coil region" evidence="1">
    <location>
        <begin position="19"/>
        <end position="46"/>
    </location>
</feature>
<comment type="caution">
    <text evidence="3">The sequence shown here is derived from an EMBL/GenBank/DDBJ whole genome shotgun (WGS) entry which is preliminary data.</text>
</comment>
<protein>
    <submittedName>
        <fullName evidence="3">Uncharacterized protein</fullName>
    </submittedName>
</protein>
<evidence type="ECO:0000313" key="3">
    <source>
        <dbReference type="EMBL" id="CAH2106107.1"/>
    </source>
</evidence>
<evidence type="ECO:0000313" key="4">
    <source>
        <dbReference type="Proteomes" id="UP001153954"/>
    </source>
</evidence>
<keyword evidence="2" id="KW-0732">Signal</keyword>
<feature type="chain" id="PRO_5044009709" evidence="2">
    <location>
        <begin position="19"/>
        <end position="354"/>
    </location>
</feature>
<accession>A0AAU9V477</accession>
<evidence type="ECO:0000256" key="2">
    <source>
        <dbReference type="SAM" id="SignalP"/>
    </source>
</evidence>
<keyword evidence="1" id="KW-0175">Coiled coil</keyword>